<organism evidence="3 4">
    <name type="scientific">Eleutherodactylus coqui</name>
    <name type="common">Puerto Rican coqui</name>
    <dbReference type="NCBI Taxonomy" id="57060"/>
    <lineage>
        <taxon>Eukaryota</taxon>
        <taxon>Metazoa</taxon>
        <taxon>Chordata</taxon>
        <taxon>Craniata</taxon>
        <taxon>Vertebrata</taxon>
        <taxon>Euteleostomi</taxon>
        <taxon>Amphibia</taxon>
        <taxon>Batrachia</taxon>
        <taxon>Anura</taxon>
        <taxon>Neobatrachia</taxon>
        <taxon>Hyloidea</taxon>
        <taxon>Eleutherodactylidae</taxon>
        <taxon>Eleutherodactylinae</taxon>
        <taxon>Eleutherodactylus</taxon>
        <taxon>Eleutherodactylus</taxon>
    </lineage>
</organism>
<dbReference type="Pfam" id="PF10545">
    <property type="entry name" value="MADF_DNA_bdg"/>
    <property type="match status" value="1"/>
</dbReference>
<dbReference type="InterPro" id="IPR039353">
    <property type="entry name" value="TF_Adf1"/>
</dbReference>
<accession>A0A8J6BEE6</accession>
<dbReference type="GO" id="GO:0006357">
    <property type="term" value="P:regulation of transcription by RNA polymerase II"/>
    <property type="evidence" value="ECO:0007669"/>
    <property type="project" value="TreeGrafter"/>
</dbReference>
<reference evidence="3" key="1">
    <citation type="thesis" date="2020" institute="ProQuest LLC" country="789 East Eisenhower Parkway, Ann Arbor, MI, USA">
        <title>Comparative Genomics and Chromosome Evolution.</title>
        <authorList>
            <person name="Mudd A.B."/>
        </authorList>
    </citation>
    <scope>NUCLEOTIDE SEQUENCE</scope>
    <source>
        <strain evidence="3">HN-11 Male</strain>
        <tissue evidence="3">Kidney and liver</tissue>
    </source>
</reference>
<feature type="compositionally biased region" description="Low complexity" evidence="1">
    <location>
        <begin position="185"/>
        <end position="200"/>
    </location>
</feature>
<evidence type="ECO:0000313" key="4">
    <source>
        <dbReference type="Proteomes" id="UP000770717"/>
    </source>
</evidence>
<dbReference type="GO" id="GO:0005634">
    <property type="term" value="C:nucleus"/>
    <property type="evidence" value="ECO:0007669"/>
    <property type="project" value="TreeGrafter"/>
</dbReference>
<sequence>MLTFSYCSQDYLHFLLSPSAFRLQRQPTFRKMSWYQRMGINVVRMITLIESRPEIWDPAEPGYSDRDIKADAWIAVCSGMYPDWDSATAAIQSEILKDIKNRWQSVRDRYKKHEKECEKSGISSGNITAAPPTVETATADTEGPEQESRDDDIREGTPILEDSQWSTPDLCPTSVTPEVGEQNVSRSSSAGPSSRAGSSPEVSSERTSRSVAARPRRKNKPDAAQEVLTLLRRADTEDQWDTMFVN</sequence>
<proteinExistence type="predicted"/>
<protein>
    <recommendedName>
        <fullName evidence="2">MADF domain-containing protein</fullName>
    </recommendedName>
</protein>
<evidence type="ECO:0000313" key="3">
    <source>
        <dbReference type="EMBL" id="KAG9460938.1"/>
    </source>
</evidence>
<dbReference type="InterPro" id="IPR006578">
    <property type="entry name" value="MADF-dom"/>
</dbReference>
<keyword evidence="4" id="KW-1185">Reference proteome</keyword>
<dbReference type="GO" id="GO:0005667">
    <property type="term" value="C:transcription regulator complex"/>
    <property type="evidence" value="ECO:0007669"/>
    <property type="project" value="TreeGrafter"/>
</dbReference>
<comment type="caution">
    <text evidence="3">The sequence shown here is derived from an EMBL/GenBank/DDBJ whole genome shotgun (WGS) entry which is preliminary data.</text>
</comment>
<dbReference type="PANTHER" id="PTHR12243">
    <property type="entry name" value="MADF DOMAIN TRANSCRIPTION FACTOR"/>
    <property type="match status" value="1"/>
</dbReference>
<feature type="domain" description="MADF" evidence="2">
    <location>
        <begin position="44"/>
        <end position="145"/>
    </location>
</feature>
<feature type="compositionally biased region" description="Low complexity" evidence="1">
    <location>
        <begin position="128"/>
        <end position="141"/>
    </location>
</feature>
<dbReference type="PROSITE" id="PS51029">
    <property type="entry name" value="MADF"/>
    <property type="match status" value="1"/>
</dbReference>
<feature type="region of interest" description="Disordered" evidence="1">
    <location>
        <begin position="114"/>
        <end position="224"/>
    </location>
</feature>
<dbReference type="PANTHER" id="PTHR12243:SF67">
    <property type="entry name" value="COREPRESSOR OF PANGOLIN, ISOFORM A-RELATED"/>
    <property type="match status" value="1"/>
</dbReference>
<dbReference type="Proteomes" id="UP000770717">
    <property type="component" value="Unassembled WGS sequence"/>
</dbReference>
<dbReference type="AlphaFoldDB" id="A0A8J6BEE6"/>
<evidence type="ECO:0000256" key="1">
    <source>
        <dbReference type="SAM" id="MobiDB-lite"/>
    </source>
</evidence>
<dbReference type="EMBL" id="WNTK01032802">
    <property type="protein sequence ID" value="KAG9460938.1"/>
    <property type="molecule type" value="Genomic_DNA"/>
</dbReference>
<gene>
    <name evidence="3" type="ORF">GDO78_018663</name>
</gene>
<dbReference type="OrthoDB" id="6159213at2759"/>
<evidence type="ECO:0000259" key="2">
    <source>
        <dbReference type="PROSITE" id="PS51029"/>
    </source>
</evidence>
<name>A0A8J6BEE6_ELECQ</name>